<keyword evidence="5" id="KW-0574">Periplasm</keyword>
<protein>
    <submittedName>
        <fullName evidence="7">Extracellular solute-binding protein</fullName>
    </submittedName>
</protein>
<evidence type="ECO:0000256" key="5">
    <source>
        <dbReference type="ARBA" id="ARBA00022764"/>
    </source>
</evidence>
<dbReference type="Pfam" id="PF13416">
    <property type="entry name" value="SBP_bac_8"/>
    <property type="match status" value="1"/>
</dbReference>
<name>A0A6N8CP01_9BACI</name>
<dbReference type="PROSITE" id="PS01037">
    <property type="entry name" value="SBP_BACTERIAL_1"/>
    <property type="match status" value="1"/>
</dbReference>
<gene>
    <name evidence="7" type="ORF">GMB86_07705</name>
</gene>
<proteinExistence type="inferred from homology"/>
<evidence type="ECO:0000256" key="2">
    <source>
        <dbReference type="ARBA" id="ARBA00008520"/>
    </source>
</evidence>
<dbReference type="InterPro" id="IPR006059">
    <property type="entry name" value="SBP"/>
</dbReference>
<dbReference type="PANTHER" id="PTHR43649:SF31">
    <property type="entry name" value="SN-GLYCEROL-3-PHOSPHATE-BINDING PERIPLASMIC PROTEIN UGPB"/>
    <property type="match status" value="1"/>
</dbReference>
<accession>A0A6N8CP01</accession>
<evidence type="ECO:0000313" key="8">
    <source>
        <dbReference type="Proteomes" id="UP000440978"/>
    </source>
</evidence>
<dbReference type="SUPFAM" id="SSF53850">
    <property type="entry name" value="Periplasmic binding protein-like II"/>
    <property type="match status" value="1"/>
</dbReference>
<dbReference type="InterPro" id="IPR006061">
    <property type="entry name" value="SBP_1_CS"/>
</dbReference>
<evidence type="ECO:0000256" key="1">
    <source>
        <dbReference type="ARBA" id="ARBA00004196"/>
    </source>
</evidence>
<comment type="subcellular location">
    <subcellularLocation>
        <location evidence="1">Cell envelope</location>
    </subcellularLocation>
</comment>
<dbReference type="EMBL" id="WNHB01000010">
    <property type="protein sequence ID" value="MTT31894.1"/>
    <property type="molecule type" value="Genomic_DNA"/>
</dbReference>
<evidence type="ECO:0000256" key="6">
    <source>
        <dbReference type="SAM" id="SignalP"/>
    </source>
</evidence>
<comment type="caution">
    <text evidence="7">The sequence shown here is derived from an EMBL/GenBank/DDBJ whole genome shotgun (WGS) entry which is preliminary data.</text>
</comment>
<dbReference type="GO" id="GO:0055085">
    <property type="term" value="P:transmembrane transport"/>
    <property type="evidence" value="ECO:0007669"/>
    <property type="project" value="InterPro"/>
</dbReference>
<dbReference type="InterPro" id="IPR050490">
    <property type="entry name" value="Bact_solute-bd_prot1"/>
</dbReference>
<dbReference type="Gene3D" id="3.40.190.10">
    <property type="entry name" value="Periplasmic binding protein-like II"/>
    <property type="match status" value="2"/>
</dbReference>
<comment type="similarity">
    <text evidence="2">Belongs to the bacterial solute-binding protein 1 family.</text>
</comment>
<keyword evidence="8" id="KW-1185">Reference proteome</keyword>
<dbReference type="OrthoDB" id="9795467at2"/>
<dbReference type="PANTHER" id="PTHR43649">
    <property type="entry name" value="ARABINOSE-BINDING PROTEIN-RELATED"/>
    <property type="match status" value="1"/>
</dbReference>
<dbReference type="Proteomes" id="UP000440978">
    <property type="component" value="Unassembled WGS sequence"/>
</dbReference>
<feature type="chain" id="PRO_5027060812" evidence="6">
    <location>
        <begin position="24"/>
        <end position="435"/>
    </location>
</feature>
<keyword evidence="4 6" id="KW-0732">Signal</keyword>
<reference evidence="7 8" key="1">
    <citation type="submission" date="2019-11" db="EMBL/GenBank/DDBJ databases">
        <title>Terrilactibacillus tamarindus sp. nov. BCM23-1 isolated from bark of Tamarindus indica.</title>
        <authorList>
            <person name="Kingkaew E."/>
            <person name="Tanasupawat S."/>
        </authorList>
    </citation>
    <scope>NUCLEOTIDE SEQUENCE [LARGE SCALE GENOMIC DNA]</scope>
    <source>
        <strain evidence="7 8">BCM23-1</strain>
    </source>
</reference>
<evidence type="ECO:0000256" key="4">
    <source>
        <dbReference type="ARBA" id="ARBA00022729"/>
    </source>
</evidence>
<evidence type="ECO:0000313" key="7">
    <source>
        <dbReference type="EMBL" id="MTT31894.1"/>
    </source>
</evidence>
<sequence>MIVAVFLLMSSVLLSACSGLSHADDNRIQIVFWHSMAGPPLEALNKIVNDFNQSQDEIYVKPEYQGSYEESLAKFRRVGGTANAPNIYQAQDIGSKYMMESGDIVPVQKLMDEEHYNMNQLEKNIRNYYTVNGKLYSMPFNSSTPVVLYNADAFNKAGLDPNKPPETYSQFREAAKKLTQANKGMKGFSFLNYPWFFEELLAVQGGEYINQNNGRTGLATKATFNSQKGLNIFKWLREMQKDGTLANYGTSGDNESSGFLTQKVGMFMSSSASMAEMFKNAPFKVGVAYIPRPDNIERQGVVIGGASLWLSKGKSAKEEKAAFAFMKYMASPKAQADWHIHTGYFPINPGAYKEPIIIKNYKKTPQFKVAVNQFHDTKSTYATRGPMMTLMPQSRVIMSRAIDDLYQGKNLQQSLDTAADHVNEAIAQMNLANKK</sequence>
<dbReference type="CDD" id="cd14748">
    <property type="entry name" value="PBP2_UgpB"/>
    <property type="match status" value="1"/>
</dbReference>
<dbReference type="GO" id="GO:0030313">
    <property type="term" value="C:cell envelope"/>
    <property type="evidence" value="ECO:0007669"/>
    <property type="project" value="UniProtKB-SubCell"/>
</dbReference>
<organism evidence="7 8">
    <name type="scientific">Terrilactibacillus tamarindi</name>
    <dbReference type="NCBI Taxonomy" id="2599694"/>
    <lineage>
        <taxon>Bacteria</taxon>
        <taxon>Bacillati</taxon>
        <taxon>Bacillota</taxon>
        <taxon>Bacilli</taxon>
        <taxon>Bacillales</taxon>
        <taxon>Bacillaceae</taxon>
        <taxon>Terrilactibacillus</taxon>
    </lineage>
</organism>
<feature type="signal peptide" evidence="6">
    <location>
        <begin position="1"/>
        <end position="23"/>
    </location>
</feature>
<dbReference type="AlphaFoldDB" id="A0A6N8CP01"/>
<keyword evidence="3" id="KW-0813">Transport</keyword>
<evidence type="ECO:0000256" key="3">
    <source>
        <dbReference type="ARBA" id="ARBA00022448"/>
    </source>
</evidence>